<dbReference type="KEGG" id="gtt:GUITHDRAFT_133999"/>
<dbReference type="EnsemblProtists" id="EKX52300">
    <property type="protein sequence ID" value="EKX52300"/>
    <property type="gene ID" value="GUITHDRAFT_133999"/>
</dbReference>
<feature type="compositionally biased region" description="Basic and acidic residues" evidence="1">
    <location>
        <begin position="428"/>
        <end position="437"/>
    </location>
</feature>
<evidence type="ECO:0000313" key="3">
    <source>
        <dbReference type="EMBL" id="EKX52300.1"/>
    </source>
</evidence>
<feature type="region of interest" description="Disordered" evidence="1">
    <location>
        <begin position="90"/>
        <end position="111"/>
    </location>
</feature>
<feature type="compositionally biased region" description="Basic and acidic residues" evidence="1">
    <location>
        <begin position="473"/>
        <end position="484"/>
    </location>
</feature>
<dbReference type="OMA" id="SAKICEV"/>
<feature type="compositionally biased region" description="Basic and acidic residues" evidence="1">
    <location>
        <begin position="350"/>
        <end position="359"/>
    </location>
</feature>
<sequence>MPTSSKDKEESKLPIEEMKPAHDMTLVTAGTKCAAFDDRDGKWFSSRIVEVNEDEQTAKVHFIGWSNRFDRWVNYKDLRGYMVDCLNRLLPRDKPSQDPNPEDPAGDQEKDPVMAPWKYQFLLNGEEQESQRISTTKRNMKTNAEGKVIDKNRKNIYVCPLRDAILLEDIEGLKVSLRVQASKHSFSDWSASKLLTKWLAMNGEGKSPNKKSPKVFGCDWYDLDWTGSISSDKVIQEEAQVEKKKKKKKNNQKTDDATPEKTPESSGKKRKSVSSNSSKSPRDNKVQKTSQGEVQDAKTLLSDENVLSANKDAQETVPTDDKDLSPNKMPKEAISTDGKVLSSKKKSKSKKLESKDSGKKTNSVKSKKVSKQQQPTATADDLGVTELAAADFALAPIGSEEEANKGVKAETVTVATKSSNEDYFQLDARPRNLDRELSQPSHQTGTGPVQVDPTSQRSRVKEEVDEEGEEKEEQGKEIKKDKEMLGNAGTKEEGVDELDAAGRLQEENGDVGMEEEEEEDGGRGTKELEKAKIDEEQKPKSREECSGGGGDGKLNVLTSEKKGVLLPTFSSPFCLKPFVKLGAWDEG</sequence>
<feature type="compositionally biased region" description="Basic and acidic residues" evidence="1">
    <location>
        <begin position="319"/>
        <end position="331"/>
    </location>
</feature>
<feature type="compositionally biased region" description="Basic and acidic residues" evidence="1">
    <location>
        <begin position="521"/>
        <end position="545"/>
    </location>
</feature>
<dbReference type="AlphaFoldDB" id="L1JVV0"/>
<feature type="compositionally biased region" description="Basic and acidic residues" evidence="1">
    <location>
        <begin position="252"/>
        <end position="267"/>
    </location>
</feature>
<evidence type="ECO:0000313" key="5">
    <source>
        <dbReference type="Proteomes" id="UP000011087"/>
    </source>
</evidence>
<reference evidence="5" key="2">
    <citation type="submission" date="2012-11" db="EMBL/GenBank/DDBJ databases">
        <authorList>
            <person name="Kuo A."/>
            <person name="Curtis B.A."/>
            <person name="Tanifuji G."/>
            <person name="Burki F."/>
            <person name="Gruber A."/>
            <person name="Irimia M."/>
            <person name="Maruyama S."/>
            <person name="Arias M.C."/>
            <person name="Ball S.G."/>
            <person name="Gile G.H."/>
            <person name="Hirakawa Y."/>
            <person name="Hopkins J.F."/>
            <person name="Rensing S.A."/>
            <person name="Schmutz J."/>
            <person name="Symeonidi A."/>
            <person name="Elias M."/>
            <person name="Eveleigh R.J."/>
            <person name="Herman E.K."/>
            <person name="Klute M.J."/>
            <person name="Nakayama T."/>
            <person name="Obornik M."/>
            <person name="Reyes-Prieto A."/>
            <person name="Armbrust E.V."/>
            <person name="Aves S.J."/>
            <person name="Beiko R.G."/>
            <person name="Coutinho P."/>
            <person name="Dacks J.B."/>
            <person name="Durnford D.G."/>
            <person name="Fast N.M."/>
            <person name="Green B.R."/>
            <person name="Grisdale C."/>
            <person name="Hempe F."/>
            <person name="Henrissat B."/>
            <person name="Hoppner M.P."/>
            <person name="Ishida K.-I."/>
            <person name="Kim E."/>
            <person name="Koreny L."/>
            <person name="Kroth P.G."/>
            <person name="Liu Y."/>
            <person name="Malik S.-B."/>
            <person name="Maier U.G."/>
            <person name="McRose D."/>
            <person name="Mock T."/>
            <person name="Neilson J.A."/>
            <person name="Onodera N.T."/>
            <person name="Poole A.M."/>
            <person name="Pritham E.J."/>
            <person name="Richards T.A."/>
            <person name="Rocap G."/>
            <person name="Roy S.W."/>
            <person name="Sarai C."/>
            <person name="Schaack S."/>
            <person name="Shirato S."/>
            <person name="Slamovits C.H."/>
            <person name="Spencer D.F."/>
            <person name="Suzuki S."/>
            <person name="Worden A.Z."/>
            <person name="Zauner S."/>
            <person name="Barry K."/>
            <person name="Bell C."/>
            <person name="Bharti A.K."/>
            <person name="Crow J.A."/>
            <person name="Grimwood J."/>
            <person name="Kramer R."/>
            <person name="Lindquist E."/>
            <person name="Lucas S."/>
            <person name="Salamov A."/>
            <person name="McFadden G.I."/>
            <person name="Lane C.E."/>
            <person name="Keeling P.J."/>
            <person name="Gray M.W."/>
            <person name="Grigoriev I.V."/>
            <person name="Archibald J.M."/>
        </authorList>
    </citation>
    <scope>NUCLEOTIDE SEQUENCE</scope>
    <source>
        <strain evidence="5">CCMP2712</strain>
    </source>
</reference>
<feature type="region of interest" description="Disordered" evidence="1">
    <location>
        <begin position="396"/>
        <end position="556"/>
    </location>
</feature>
<dbReference type="InterPro" id="IPR025995">
    <property type="entry name" value="Tudor-knot"/>
</dbReference>
<feature type="compositionally biased region" description="Polar residues" evidence="1">
    <location>
        <begin position="413"/>
        <end position="422"/>
    </location>
</feature>
<protein>
    <recommendedName>
        <fullName evidence="2">Tudor-knot domain-containing protein</fullName>
    </recommendedName>
</protein>
<proteinExistence type="predicted"/>
<organism evidence="3">
    <name type="scientific">Guillardia theta (strain CCMP2712)</name>
    <name type="common">Cryptophyte</name>
    <dbReference type="NCBI Taxonomy" id="905079"/>
    <lineage>
        <taxon>Eukaryota</taxon>
        <taxon>Cryptophyceae</taxon>
        <taxon>Pyrenomonadales</taxon>
        <taxon>Geminigeraceae</taxon>
        <taxon>Guillardia</taxon>
    </lineage>
</organism>
<feature type="domain" description="Tudor-knot" evidence="2">
    <location>
        <begin position="30"/>
        <end position="78"/>
    </location>
</feature>
<dbReference type="SUPFAM" id="SSF54160">
    <property type="entry name" value="Chromo domain-like"/>
    <property type="match status" value="1"/>
</dbReference>
<reference evidence="4" key="3">
    <citation type="submission" date="2015-06" db="UniProtKB">
        <authorList>
            <consortium name="EnsemblProtists"/>
        </authorList>
    </citation>
    <scope>IDENTIFICATION</scope>
</reference>
<feature type="compositionally biased region" description="Acidic residues" evidence="1">
    <location>
        <begin position="507"/>
        <end position="520"/>
    </location>
</feature>
<gene>
    <name evidence="3" type="ORF">GUITHDRAFT_133999</name>
</gene>
<evidence type="ECO:0000259" key="2">
    <source>
        <dbReference type="Pfam" id="PF11717"/>
    </source>
</evidence>
<feature type="region of interest" description="Disordered" evidence="1">
    <location>
        <begin position="240"/>
        <end position="384"/>
    </location>
</feature>
<feature type="compositionally biased region" description="Acidic residues" evidence="1">
    <location>
        <begin position="463"/>
        <end position="472"/>
    </location>
</feature>
<dbReference type="CDD" id="cd20104">
    <property type="entry name" value="MBT_PHF20L1-like"/>
    <property type="match status" value="1"/>
</dbReference>
<dbReference type="InterPro" id="IPR016197">
    <property type="entry name" value="Chromo-like_dom_sf"/>
</dbReference>
<feature type="compositionally biased region" description="Polar residues" evidence="1">
    <location>
        <begin position="438"/>
        <end position="457"/>
    </location>
</feature>
<reference evidence="3 5" key="1">
    <citation type="journal article" date="2012" name="Nature">
        <title>Algal genomes reveal evolutionary mosaicism and the fate of nucleomorphs.</title>
        <authorList>
            <consortium name="DOE Joint Genome Institute"/>
            <person name="Curtis B.A."/>
            <person name="Tanifuji G."/>
            <person name="Burki F."/>
            <person name="Gruber A."/>
            <person name="Irimia M."/>
            <person name="Maruyama S."/>
            <person name="Arias M.C."/>
            <person name="Ball S.G."/>
            <person name="Gile G.H."/>
            <person name="Hirakawa Y."/>
            <person name="Hopkins J.F."/>
            <person name="Kuo A."/>
            <person name="Rensing S.A."/>
            <person name="Schmutz J."/>
            <person name="Symeonidi A."/>
            <person name="Elias M."/>
            <person name="Eveleigh R.J."/>
            <person name="Herman E.K."/>
            <person name="Klute M.J."/>
            <person name="Nakayama T."/>
            <person name="Obornik M."/>
            <person name="Reyes-Prieto A."/>
            <person name="Armbrust E.V."/>
            <person name="Aves S.J."/>
            <person name="Beiko R.G."/>
            <person name="Coutinho P."/>
            <person name="Dacks J.B."/>
            <person name="Durnford D.G."/>
            <person name="Fast N.M."/>
            <person name="Green B.R."/>
            <person name="Grisdale C.J."/>
            <person name="Hempel F."/>
            <person name="Henrissat B."/>
            <person name="Hoppner M.P."/>
            <person name="Ishida K."/>
            <person name="Kim E."/>
            <person name="Koreny L."/>
            <person name="Kroth P.G."/>
            <person name="Liu Y."/>
            <person name="Malik S.B."/>
            <person name="Maier U.G."/>
            <person name="McRose D."/>
            <person name="Mock T."/>
            <person name="Neilson J.A."/>
            <person name="Onodera N.T."/>
            <person name="Poole A.M."/>
            <person name="Pritham E.J."/>
            <person name="Richards T.A."/>
            <person name="Rocap G."/>
            <person name="Roy S.W."/>
            <person name="Sarai C."/>
            <person name="Schaack S."/>
            <person name="Shirato S."/>
            <person name="Slamovits C.H."/>
            <person name="Spencer D.F."/>
            <person name="Suzuki S."/>
            <person name="Worden A.Z."/>
            <person name="Zauner S."/>
            <person name="Barry K."/>
            <person name="Bell C."/>
            <person name="Bharti A.K."/>
            <person name="Crow J.A."/>
            <person name="Grimwood J."/>
            <person name="Kramer R."/>
            <person name="Lindquist E."/>
            <person name="Lucas S."/>
            <person name="Salamov A."/>
            <person name="McFadden G.I."/>
            <person name="Lane C.E."/>
            <person name="Keeling P.J."/>
            <person name="Gray M.W."/>
            <person name="Grigoriev I.V."/>
            <person name="Archibald J.M."/>
        </authorList>
    </citation>
    <scope>NUCLEOTIDE SEQUENCE</scope>
    <source>
        <strain evidence="3 5">CCMP2712</strain>
    </source>
</reference>
<dbReference type="OrthoDB" id="161570at2759"/>
<keyword evidence="5" id="KW-1185">Reference proteome</keyword>
<dbReference type="Gene3D" id="2.30.30.140">
    <property type="match status" value="1"/>
</dbReference>
<evidence type="ECO:0000256" key="1">
    <source>
        <dbReference type="SAM" id="MobiDB-lite"/>
    </source>
</evidence>
<dbReference type="Pfam" id="PF11717">
    <property type="entry name" value="Tudor-knot"/>
    <property type="match status" value="1"/>
</dbReference>
<dbReference type="RefSeq" id="XP_005839280.1">
    <property type="nucleotide sequence ID" value="XM_005839223.1"/>
</dbReference>
<evidence type="ECO:0000313" key="4">
    <source>
        <dbReference type="EnsemblProtists" id="EKX52300"/>
    </source>
</evidence>
<dbReference type="GeneID" id="17308720"/>
<accession>L1JVV0</accession>
<dbReference type="PaxDb" id="55529-EKX52300"/>
<dbReference type="HOGENOM" id="CLU_465008_0_0_1"/>
<name>L1JVV0_GUITC</name>
<dbReference type="Proteomes" id="UP000011087">
    <property type="component" value="Unassembled WGS sequence"/>
</dbReference>
<dbReference type="EMBL" id="JH992973">
    <property type="protein sequence ID" value="EKX52300.1"/>
    <property type="molecule type" value="Genomic_DNA"/>
</dbReference>